<evidence type="ECO:0000256" key="3">
    <source>
        <dbReference type="ARBA" id="ARBA00022490"/>
    </source>
</evidence>
<proteinExistence type="predicted"/>
<dbReference type="SUPFAM" id="SSF53623">
    <property type="entry name" value="MurD-like peptide ligases, catalytic domain"/>
    <property type="match status" value="1"/>
</dbReference>
<dbReference type="SUPFAM" id="SSF53244">
    <property type="entry name" value="MurD-like peptide ligases, peptide-binding domain"/>
    <property type="match status" value="1"/>
</dbReference>
<dbReference type="GO" id="GO:0051301">
    <property type="term" value="P:cell division"/>
    <property type="evidence" value="ECO:0007669"/>
    <property type="project" value="UniProtKB-KW"/>
</dbReference>
<dbReference type="Gene3D" id="3.90.190.20">
    <property type="entry name" value="Mur ligase, C-terminal domain"/>
    <property type="match status" value="1"/>
</dbReference>
<name>A0A2W6MVF5_9HELI</name>
<sequence length="405" mass="45170">MNILLGYGITNQEIAKRFAPCFIFDDSFKEQSKDTLGNLLYPASSLSEILKEQKDAKIITSPGIPPHNPMIKQSNPISEYDFFASCMPYSIFISGTNGKTTTTQILGHLLEKFGAVCGGNIGTPLAALPQNAKIWILETSSFTLHYTKIAKPNLYLLLPISEDHISWHGSFEAYKEAKLKPLLSMQDKEVAVLPASLKDHPFCTKSLATLIFYEDSKDLANTFKIDLEKIKFKEPFLLDSLLALSATKILFNTLDYTLLNSFEIGKHRLEEFKDNDNRLYVDDSKGTNVDATLEALKRYQDFKILLILGGDDKGANLEPLFNLAKNLKIKIFAIGKNTDKIASLASQFQIQCLSCYTLEKAMPLLKQEHNLQSVALLSPAAASLDQFSSYKQRGELFVKLALASC</sequence>
<gene>
    <name evidence="10" type="ORF">B6S12_04555</name>
</gene>
<keyword evidence="8" id="KW-0131">Cell cycle</keyword>
<dbReference type="GO" id="GO:0004326">
    <property type="term" value="F:tetrahydrofolylpolyglutamate synthase activity"/>
    <property type="evidence" value="ECO:0007669"/>
    <property type="project" value="InterPro"/>
</dbReference>
<comment type="caution">
    <text evidence="10">The sequence shown here is derived from an EMBL/GenBank/DDBJ whole genome shotgun (WGS) entry which is preliminary data.</text>
</comment>
<dbReference type="RefSeq" id="WP_111229628.1">
    <property type="nucleotide sequence ID" value="NZ_NBIU01000009.1"/>
</dbReference>
<keyword evidence="6" id="KW-0547">Nucleotide-binding</keyword>
<dbReference type="Pfam" id="PF08245">
    <property type="entry name" value="Mur_ligase_M"/>
    <property type="match status" value="1"/>
</dbReference>
<evidence type="ECO:0000256" key="4">
    <source>
        <dbReference type="ARBA" id="ARBA00022598"/>
    </source>
</evidence>
<keyword evidence="4 10" id="KW-0436">Ligase</keyword>
<dbReference type="NCBIfam" id="TIGR01087">
    <property type="entry name" value="murD"/>
    <property type="match status" value="1"/>
</dbReference>
<evidence type="ECO:0000256" key="2">
    <source>
        <dbReference type="ARBA" id="ARBA00004752"/>
    </source>
</evidence>
<keyword evidence="7" id="KW-0067">ATP-binding</keyword>
<dbReference type="Proteomes" id="UP000249746">
    <property type="component" value="Unassembled WGS sequence"/>
</dbReference>
<dbReference type="GO" id="GO:0005737">
    <property type="term" value="C:cytoplasm"/>
    <property type="evidence" value="ECO:0007669"/>
    <property type="project" value="UniProtKB-SubCell"/>
</dbReference>
<feature type="domain" description="Mur ligase central" evidence="9">
    <location>
        <begin position="93"/>
        <end position="198"/>
    </location>
</feature>
<evidence type="ECO:0000256" key="1">
    <source>
        <dbReference type="ARBA" id="ARBA00004496"/>
    </source>
</evidence>
<keyword evidence="5" id="KW-0132">Cell division</keyword>
<evidence type="ECO:0000256" key="7">
    <source>
        <dbReference type="ARBA" id="ARBA00022840"/>
    </source>
</evidence>
<dbReference type="InterPro" id="IPR018109">
    <property type="entry name" value="Folylpolyglutamate_synth_CS"/>
</dbReference>
<dbReference type="UniPathway" id="UPA00219"/>
<dbReference type="EMBL" id="NBIU01000009">
    <property type="protein sequence ID" value="PZT48332.1"/>
    <property type="molecule type" value="Genomic_DNA"/>
</dbReference>
<dbReference type="InterPro" id="IPR036615">
    <property type="entry name" value="Mur_ligase_C_dom_sf"/>
</dbReference>
<comment type="pathway">
    <text evidence="2">Cell wall biogenesis; peptidoglycan biosynthesis.</text>
</comment>
<reference evidence="10 11" key="1">
    <citation type="submission" date="2017-03" db="EMBL/GenBank/DDBJ databases">
        <title>Genomic and clinical evidence uncovers the enterohepatic species Helicobacter valdiviensis as a potential human intestinal pathogen.</title>
        <authorList>
            <person name="Fresia P."/>
            <person name="Jara R."/>
            <person name="Sierra R."/>
            <person name="Ferres I."/>
            <person name="Greif G."/>
            <person name="Iraola G."/>
            <person name="Collado L."/>
        </authorList>
    </citation>
    <scope>NUCLEOTIDE SEQUENCE [LARGE SCALE GENOMIC DNA]</scope>
    <source>
        <strain evidence="10 11">WBE14</strain>
    </source>
</reference>
<dbReference type="OrthoDB" id="9809796at2"/>
<dbReference type="InterPro" id="IPR013221">
    <property type="entry name" value="Mur_ligase_cen"/>
</dbReference>
<dbReference type="InterPro" id="IPR036565">
    <property type="entry name" value="Mur-like_cat_sf"/>
</dbReference>
<dbReference type="PANTHER" id="PTHR43692">
    <property type="entry name" value="UDP-N-ACETYLMURAMOYLALANINE--D-GLUTAMATE LIGASE"/>
    <property type="match status" value="1"/>
</dbReference>
<protein>
    <submittedName>
        <fullName evidence="10">UDP-N-acetylmuramoyl-L-alanine--D-glutamate ligase</fullName>
    </submittedName>
</protein>
<dbReference type="InterPro" id="IPR005762">
    <property type="entry name" value="MurD"/>
</dbReference>
<dbReference type="Gene3D" id="3.40.1190.10">
    <property type="entry name" value="Mur-like, catalytic domain"/>
    <property type="match status" value="1"/>
</dbReference>
<evidence type="ECO:0000256" key="5">
    <source>
        <dbReference type="ARBA" id="ARBA00022618"/>
    </source>
</evidence>
<evidence type="ECO:0000256" key="6">
    <source>
        <dbReference type="ARBA" id="ARBA00022741"/>
    </source>
</evidence>
<dbReference type="GO" id="GO:0009252">
    <property type="term" value="P:peptidoglycan biosynthetic process"/>
    <property type="evidence" value="ECO:0007669"/>
    <property type="project" value="UniProtKB-UniPathway"/>
</dbReference>
<dbReference type="GO" id="GO:0005524">
    <property type="term" value="F:ATP binding"/>
    <property type="evidence" value="ECO:0007669"/>
    <property type="project" value="UniProtKB-KW"/>
</dbReference>
<evidence type="ECO:0000313" key="10">
    <source>
        <dbReference type="EMBL" id="PZT48332.1"/>
    </source>
</evidence>
<dbReference type="AlphaFoldDB" id="A0A2W6MVF5"/>
<dbReference type="PROSITE" id="PS01011">
    <property type="entry name" value="FOLYLPOLYGLU_SYNT_1"/>
    <property type="match status" value="1"/>
</dbReference>
<dbReference type="GO" id="GO:0008764">
    <property type="term" value="F:UDP-N-acetylmuramoylalanine-D-glutamate ligase activity"/>
    <property type="evidence" value="ECO:0007669"/>
    <property type="project" value="InterPro"/>
</dbReference>
<evidence type="ECO:0000256" key="8">
    <source>
        <dbReference type="ARBA" id="ARBA00023306"/>
    </source>
</evidence>
<dbReference type="GO" id="GO:0008360">
    <property type="term" value="P:regulation of cell shape"/>
    <property type="evidence" value="ECO:0007669"/>
    <property type="project" value="InterPro"/>
</dbReference>
<evidence type="ECO:0000259" key="9">
    <source>
        <dbReference type="Pfam" id="PF08245"/>
    </source>
</evidence>
<keyword evidence="3" id="KW-0963">Cytoplasm</keyword>
<dbReference type="PANTHER" id="PTHR43692:SF1">
    <property type="entry name" value="UDP-N-ACETYLMURAMOYLALANINE--D-GLUTAMATE LIGASE"/>
    <property type="match status" value="1"/>
</dbReference>
<organism evidence="10 11">
    <name type="scientific">Helicobacter valdiviensis</name>
    <dbReference type="NCBI Taxonomy" id="1458358"/>
    <lineage>
        <taxon>Bacteria</taxon>
        <taxon>Pseudomonadati</taxon>
        <taxon>Campylobacterota</taxon>
        <taxon>Epsilonproteobacteria</taxon>
        <taxon>Campylobacterales</taxon>
        <taxon>Helicobacteraceae</taxon>
        <taxon>Helicobacter</taxon>
    </lineage>
</organism>
<evidence type="ECO:0000313" key="11">
    <source>
        <dbReference type="Proteomes" id="UP000249746"/>
    </source>
</evidence>
<keyword evidence="11" id="KW-1185">Reference proteome</keyword>
<accession>A0A2W6MVF5</accession>
<comment type="subcellular location">
    <subcellularLocation>
        <location evidence="1">Cytoplasm</location>
    </subcellularLocation>
</comment>